<proteinExistence type="inferred from homology"/>
<feature type="active site" description="Charge relay system" evidence="9 10">
    <location>
        <position position="216"/>
    </location>
</feature>
<dbReference type="PROSITE" id="PS00137">
    <property type="entry name" value="SUBTILASE_HIS"/>
    <property type="match status" value="1"/>
</dbReference>
<dbReference type="SUPFAM" id="SSF52743">
    <property type="entry name" value="Subtilisin-like"/>
    <property type="match status" value="1"/>
</dbReference>
<evidence type="ECO:0000313" key="14">
    <source>
        <dbReference type="EMBL" id="NKZ20529.1"/>
    </source>
</evidence>
<evidence type="ECO:0000256" key="6">
    <source>
        <dbReference type="ARBA" id="ARBA00022801"/>
    </source>
</evidence>
<feature type="region of interest" description="Disordered" evidence="11">
    <location>
        <begin position="1076"/>
        <end position="1112"/>
    </location>
</feature>
<dbReference type="PANTHER" id="PTHR43806">
    <property type="entry name" value="PEPTIDASE S8"/>
    <property type="match status" value="1"/>
</dbReference>
<evidence type="ECO:0000256" key="9">
    <source>
        <dbReference type="PIRSR" id="PIRSR615500-1"/>
    </source>
</evidence>
<dbReference type="Gene3D" id="3.50.30.30">
    <property type="match status" value="1"/>
</dbReference>
<dbReference type="Pfam" id="PF06280">
    <property type="entry name" value="fn3_5"/>
    <property type="match status" value="1"/>
</dbReference>
<keyword evidence="7 10" id="KW-0720">Serine protease</keyword>
<keyword evidence="12" id="KW-0812">Transmembrane</keyword>
<dbReference type="InterPro" id="IPR010435">
    <property type="entry name" value="C5a/SBT2-like_Fn3"/>
</dbReference>
<keyword evidence="8" id="KW-0572">Peptidoglycan-anchor</keyword>
<evidence type="ECO:0000256" key="1">
    <source>
        <dbReference type="ARBA" id="ARBA00011073"/>
    </source>
</evidence>
<dbReference type="PROSITE" id="PS00138">
    <property type="entry name" value="SUBTILASE_SER"/>
    <property type="match status" value="1"/>
</dbReference>
<dbReference type="NCBIfam" id="TIGR01167">
    <property type="entry name" value="LPXTG_anchor"/>
    <property type="match status" value="1"/>
</dbReference>
<feature type="compositionally biased region" description="Acidic residues" evidence="11">
    <location>
        <begin position="1082"/>
        <end position="1101"/>
    </location>
</feature>
<dbReference type="PROSITE" id="PS50847">
    <property type="entry name" value="GRAM_POS_ANCHORING"/>
    <property type="match status" value="1"/>
</dbReference>
<dbReference type="InterPro" id="IPR023828">
    <property type="entry name" value="Peptidase_S8_Ser-AS"/>
</dbReference>
<evidence type="ECO:0000256" key="12">
    <source>
        <dbReference type="SAM" id="Phobius"/>
    </source>
</evidence>
<sequence>MDKHIPKTRKQTVLLTTSAMVLLTTALTDHRVQADTLNEEAEIVASYNSRPEDVSEVSTEKLSVLKELSSTREDSVNDSISKTDQALFSVERSHEQGKLSPSDENTLRDELSFEHSNEMHPNTQGTKELKHLSDQAQTIRQQQATQGALPLDGRGVVIATIDTGIDKNHEIMRIDDDVTDQDLKIKEVAPGFNRKVPFAFDFMGGDNDLLDNSSEHGMHIAGILAGNKLDGFKGMAPNAQLLAYRTWSYSNVEGFQEDHQFFALEDAIKRGADIVSLSIGSDGTGQKDDVWYEAFKRAAEKGIIITASMGNAGSSNTSNTFDRRVDSAYPQKDDSAIVAVAANPHVIGVGSYYHTHMHLPHLKIGDLDLPYEDINWHNYSLFDKKKSNEFKIQEELYDLEASPNLPDLADKIVIVRRDQENLFTKLTDLMRKNVKGIILINAASPTTLGNYQTVPEIRSTLLDDYKGQFQKTWAVSISEKDGALLKDYLKKQEQPKKEELIFQTQPILTKVFDHPGISGFSSWGVAGTLEMKPDVVAPGENIYSTGNGNSYFNLSGTSMASPYVAGASAMLLPHTKTLLKTGGQLIEGLSLPELNKILFQNTTDVLQDYTVPEGKDILEYSPRRQGAGAVNVEKALKTNVLVTFDNNKGAVSLKDFETTKKDFSLVMKNLSNETQTFLIKPGHVLGSVLYPHSRQMYGQTQAIETIHSRRIEGANLKTARMITIAPNSQVTLPMTLEVGKAEKNEFVEGYIYFQSLNSGQPDLNIPYTGFFGNWNDEKIIDPPAWEKDSKTKMTGFVKGYPTGRHEVFDYVPLGTDYEQWKKDPSQITSDSKLYVLQSRGGISDQAKMRLRLMAMRHAQETVVEIVDSNDESSAKILKVLKRSHYPLKFLNSAHKEKLQHYLEPYNEPDPDLEWTGTVFDPKTNDEIPLEEGQYYIRVRARLEEGRPWQYTYIPFKIDNTSPAVAVKDDVKDKVILKITDPNLQRVTLEKDGDTIKVIEPSSDGYYHIDKSDINDNVELTAVDYGDNKTTFDLTKLEVSYSTAAEDIKEDFSKSSRPRKWRRRRYGLATLDKKEDSDLEDKIDFEEEDEVEEEVEQEDPNEFESGSDFHDDDNTLGYLEGNRSGKIWHEEEGQYYRIYRLHIKKGQRVNVTNTNPLNNATKGIGFTDPTWSKTYEYDPKQQRYLREVKVPVFDGSNQINVTVYNGDKRIFSRGYAVKLDSQIPKLTFNTQNITLPDDDDRDGTILTPDGKVKLSGTIEDGQEGWKLYINGDMVDSVLKPGEFGDFYHHNKRQWVYEKQLTDGDYVNIKVSDHLKNTKTYNFKVKIDPSVKQEDQDLTQSHPDKPKTKATTLVTSTLDVRSLFENFNGEGITSETALMKELTRLIPNYSIQLVDFVLGNQPDGMHFARLQVQKGNRYQQLDLTWSSSKIKQDRIPKEADQKMTPKREITIPTETTHPKTDALVEQTLEVESKSALNVLKPLPVPKKSNSLLINEENCTKTEAKEEVKSLPKTGDRNHLISLVLGIFTASLTFFLPKRKKE</sequence>
<dbReference type="PROSITE" id="PS51892">
    <property type="entry name" value="SUBTILASE"/>
    <property type="match status" value="1"/>
</dbReference>
<dbReference type="InterPro" id="IPR050131">
    <property type="entry name" value="Peptidase_S8_subtilisin-like"/>
</dbReference>
<evidence type="ECO:0000256" key="11">
    <source>
        <dbReference type="SAM" id="MobiDB-lite"/>
    </source>
</evidence>
<feature type="transmembrane region" description="Helical" evidence="12">
    <location>
        <begin position="1516"/>
        <end position="1533"/>
    </location>
</feature>
<evidence type="ECO:0000256" key="8">
    <source>
        <dbReference type="ARBA" id="ARBA00023088"/>
    </source>
</evidence>
<evidence type="ECO:0000256" key="7">
    <source>
        <dbReference type="ARBA" id="ARBA00022825"/>
    </source>
</evidence>
<evidence type="ECO:0000256" key="3">
    <source>
        <dbReference type="ARBA" id="ARBA00022525"/>
    </source>
</evidence>
<feature type="active site" description="Charge relay system" evidence="9 10">
    <location>
        <position position="558"/>
    </location>
</feature>
<reference evidence="14 15" key="1">
    <citation type="submission" date="2020-04" db="EMBL/GenBank/DDBJ databases">
        <title>MicrobeNet Type strains.</title>
        <authorList>
            <person name="Nicholson A.C."/>
        </authorList>
    </citation>
    <scope>NUCLEOTIDE SEQUENCE [LARGE SCALE GENOMIC DNA]</scope>
    <source>
        <strain evidence="14 15">CCUG 69612</strain>
    </source>
</reference>
<dbReference type="InterPro" id="IPR022398">
    <property type="entry name" value="Peptidase_S8_His-AS"/>
</dbReference>
<dbReference type="GO" id="GO:0016020">
    <property type="term" value="C:membrane"/>
    <property type="evidence" value="ECO:0007669"/>
    <property type="project" value="InterPro"/>
</dbReference>
<keyword evidence="4 10" id="KW-0645">Protease</keyword>
<dbReference type="InterPro" id="IPR015500">
    <property type="entry name" value="Peptidase_S8_subtilisin-rel"/>
</dbReference>
<dbReference type="Gene3D" id="2.60.40.1710">
    <property type="entry name" value="Subtilisin-like superfamily"/>
    <property type="match status" value="1"/>
</dbReference>
<dbReference type="RefSeq" id="WP_168549282.1">
    <property type="nucleotide sequence ID" value="NZ_JAAXPR010000010.1"/>
</dbReference>
<evidence type="ECO:0000256" key="2">
    <source>
        <dbReference type="ARBA" id="ARBA00022512"/>
    </source>
</evidence>
<dbReference type="PRINTS" id="PR00723">
    <property type="entry name" value="SUBTILISIN"/>
</dbReference>
<gene>
    <name evidence="14" type="ORF">HF992_06695</name>
</gene>
<dbReference type="InterPro" id="IPR019931">
    <property type="entry name" value="LPXTG_anchor"/>
</dbReference>
<keyword evidence="2" id="KW-0134">Cell wall</keyword>
<evidence type="ECO:0000259" key="13">
    <source>
        <dbReference type="PROSITE" id="PS50847"/>
    </source>
</evidence>
<name>A0A7X6N1S5_9STRE</name>
<keyword evidence="15" id="KW-1185">Reference proteome</keyword>
<evidence type="ECO:0000256" key="10">
    <source>
        <dbReference type="PROSITE-ProRule" id="PRU01240"/>
    </source>
</evidence>
<keyword evidence="5" id="KW-0732">Signal</keyword>
<protein>
    <submittedName>
        <fullName evidence="14">S8 family serine peptidase</fullName>
    </submittedName>
</protein>
<keyword evidence="6 10" id="KW-0378">Hydrolase</keyword>
<dbReference type="EMBL" id="JAAXPR010000010">
    <property type="protein sequence ID" value="NKZ20529.1"/>
    <property type="molecule type" value="Genomic_DNA"/>
</dbReference>
<keyword evidence="3" id="KW-0964">Secreted</keyword>
<evidence type="ECO:0000313" key="15">
    <source>
        <dbReference type="Proteomes" id="UP000522720"/>
    </source>
</evidence>
<feature type="active site" description="Charge relay system" evidence="9 10">
    <location>
        <position position="162"/>
    </location>
</feature>
<comment type="caution">
    <text evidence="14">The sequence shown here is derived from an EMBL/GenBank/DDBJ whole genome shotgun (WGS) entry which is preliminary data.</text>
</comment>
<dbReference type="Gene3D" id="3.40.50.200">
    <property type="entry name" value="Peptidase S8/S53 domain"/>
    <property type="match status" value="1"/>
</dbReference>
<feature type="domain" description="Gram-positive cocci surface proteins LPxTG" evidence="13">
    <location>
        <begin position="1508"/>
        <end position="1539"/>
    </location>
</feature>
<keyword evidence="12" id="KW-0472">Membrane</keyword>
<dbReference type="Proteomes" id="UP000522720">
    <property type="component" value="Unassembled WGS sequence"/>
</dbReference>
<dbReference type="InterPro" id="IPR036852">
    <property type="entry name" value="Peptidase_S8/S53_dom_sf"/>
</dbReference>
<keyword evidence="12" id="KW-1133">Transmembrane helix</keyword>
<dbReference type="InterPro" id="IPR000209">
    <property type="entry name" value="Peptidase_S8/S53_dom"/>
</dbReference>
<dbReference type="GO" id="GO:0004252">
    <property type="term" value="F:serine-type endopeptidase activity"/>
    <property type="evidence" value="ECO:0007669"/>
    <property type="project" value="UniProtKB-UniRule"/>
</dbReference>
<dbReference type="Pfam" id="PF00082">
    <property type="entry name" value="Peptidase_S8"/>
    <property type="match status" value="1"/>
</dbReference>
<evidence type="ECO:0000256" key="4">
    <source>
        <dbReference type="ARBA" id="ARBA00022670"/>
    </source>
</evidence>
<dbReference type="GO" id="GO:0006508">
    <property type="term" value="P:proteolysis"/>
    <property type="evidence" value="ECO:0007669"/>
    <property type="project" value="UniProtKB-KW"/>
</dbReference>
<dbReference type="PANTHER" id="PTHR43806:SF11">
    <property type="entry name" value="CEREVISIN-RELATED"/>
    <property type="match status" value="1"/>
</dbReference>
<comment type="similarity">
    <text evidence="1 10">Belongs to the peptidase S8 family.</text>
</comment>
<organism evidence="14 15">
    <name type="scientific">Streptococcus ovuberis</name>
    <dbReference type="NCBI Taxonomy" id="1936207"/>
    <lineage>
        <taxon>Bacteria</taxon>
        <taxon>Bacillati</taxon>
        <taxon>Bacillota</taxon>
        <taxon>Bacilli</taxon>
        <taxon>Lactobacillales</taxon>
        <taxon>Streptococcaceae</taxon>
        <taxon>Streptococcus</taxon>
    </lineage>
</organism>
<accession>A0A7X6N1S5</accession>
<evidence type="ECO:0000256" key="5">
    <source>
        <dbReference type="ARBA" id="ARBA00022729"/>
    </source>
</evidence>